<keyword evidence="1" id="KW-0812">Transmembrane</keyword>
<gene>
    <name evidence="3" type="ORF">D9Q81_01935</name>
</gene>
<dbReference type="Proteomes" id="UP000278149">
    <property type="component" value="Unassembled WGS sequence"/>
</dbReference>
<evidence type="ECO:0000259" key="2">
    <source>
        <dbReference type="Pfam" id="PF01364"/>
    </source>
</evidence>
<dbReference type="EMBL" id="RCOR01000014">
    <property type="protein sequence ID" value="RSN70092.1"/>
    <property type="molecule type" value="Genomic_DNA"/>
</dbReference>
<feature type="transmembrane region" description="Helical" evidence="1">
    <location>
        <begin position="545"/>
        <end position="565"/>
    </location>
</feature>
<dbReference type="GO" id="GO:0006508">
    <property type="term" value="P:proteolysis"/>
    <property type="evidence" value="ECO:0007669"/>
    <property type="project" value="InterPro"/>
</dbReference>
<feature type="domain" description="Gingipain" evidence="2">
    <location>
        <begin position="317"/>
        <end position="454"/>
    </location>
</feature>
<evidence type="ECO:0000313" key="4">
    <source>
        <dbReference type="Proteomes" id="UP000278149"/>
    </source>
</evidence>
<dbReference type="InterPro" id="IPR001769">
    <property type="entry name" value="Gingipain"/>
</dbReference>
<keyword evidence="1" id="KW-1133">Transmembrane helix</keyword>
<dbReference type="GO" id="GO:0008234">
    <property type="term" value="F:cysteine-type peptidase activity"/>
    <property type="evidence" value="ECO:0007669"/>
    <property type="project" value="InterPro"/>
</dbReference>
<name>A0A3R9PAX1_9CREN</name>
<comment type="caution">
    <text evidence="3">The sequence shown here is derived from an EMBL/GenBank/DDBJ whole genome shotgun (WGS) entry which is preliminary data.</text>
</comment>
<keyword evidence="1" id="KW-0472">Membrane</keyword>
<dbReference type="Pfam" id="PF01364">
    <property type="entry name" value="Peptidase_C25"/>
    <property type="match status" value="1"/>
</dbReference>
<reference evidence="3 4" key="1">
    <citation type="submission" date="2018-10" db="EMBL/GenBank/DDBJ databases">
        <title>Co-occurring genomic capacity for anaerobic methane metabolism and dissimilatory sulfite reduction discovered in the Korarchaeota.</title>
        <authorList>
            <person name="Mckay L.J."/>
            <person name="Dlakic M."/>
            <person name="Fields M.W."/>
            <person name="Delmont T.O."/>
            <person name="Eren A.M."/>
            <person name="Jay Z.J."/>
            <person name="Klingelsmith K.B."/>
            <person name="Rusch D.B."/>
            <person name="Inskeep W.P."/>
        </authorList>
    </citation>
    <scope>NUCLEOTIDE SEQUENCE [LARGE SCALE GENOMIC DNA]</scope>
    <source>
        <strain evidence="3 4">WS</strain>
    </source>
</reference>
<evidence type="ECO:0000256" key="1">
    <source>
        <dbReference type="SAM" id="Phobius"/>
    </source>
</evidence>
<evidence type="ECO:0000313" key="3">
    <source>
        <dbReference type="EMBL" id="RSN70092.1"/>
    </source>
</evidence>
<proteinExistence type="predicted"/>
<protein>
    <recommendedName>
        <fullName evidence="2">Gingipain domain-containing protein</fullName>
    </recommendedName>
</protein>
<organism evidence="3 4">
    <name type="scientific">Candidatus Korarchaeum cryptofilum</name>
    <dbReference type="NCBI Taxonomy" id="498846"/>
    <lineage>
        <taxon>Archaea</taxon>
        <taxon>Thermoproteota</taxon>
        <taxon>Candidatus Korarchaeia</taxon>
        <taxon>Candidatus Korarchaeales</taxon>
        <taxon>Candidatus Korarchaeaceae</taxon>
        <taxon>Candidatus Korarchaeum</taxon>
    </lineage>
</organism>
<accession>A0A3R9PAX1</accession>
<dbReference type="Gene3D" id="3.40.50.1460">
    <property type="match status" value="1"/>
</dbReference>
<sequence>MIWRGLSENTVSETHTTSSCSGRCAKRSESLRAQFLILMILLQCIPLSSEHYGVSIFASESLASLIPMLPSVRERSARIILTSDAERLKDMISGYDISFNIIPKDEYNDKLIEKLDPHKLAYALLYASEHLEDISVRDILALINDTDKFEDKLSRGRDISVLFYSSDGIEYSFLASYAALLRNASLLDAESNFDPSLLRNVSYVIVVTRPITRDNYQRYARLLEMMTKIDDDPYIDASFGLITGNYIETPFLMLLASDLPRVPRELVGISLVEDLPLARKVEWISSLMGLPSKIYHPDLSYSNLTGDLARSLLRDGSIIYLSLHGNPYVMALKSDSYPVITASTIRGSKIPGSIIITLSCDTLKFEDLTNPKESVAYSFLDSGALAYIGSTKVEFSVGSEFGTSYPDLLLMLLMSGESLGDAVRIVNNLRIRSEGKSDDRAANELLLGDPTIKLRPNELPFEVRREEGIYRIRIVNETPTIFLRVPERGSPSIDSDKPSIYSNWFEDDEGTFIYITTLSTAYAGYFSPGDKVEVRMRESVDFMKFLPYISILVIVLVTISILFKLPRGSGIIYK</sequence>
<dbReference type="AlphaFoldDB" id="A0A3R9PAX1"/>